<proteinExistence type="predicted"/>
<protein>
    <submittedName>
        <fullName evidence="1">YeaC family protein</fullName>
    </submittedName>
</protein>
<dbReference type="Proteomes" id="UP001163726">
    <property type="component" value="Chromosome"/>
</dbReference>
<sequence>MDFIKTIDIMPESVYLKLKQAVELGKWENGSPLTESQKSASLQAVMAWQAKHLDSQQHFTIGSNGKIIERSKAELQKEMSQQQIIRLSHDDF</sequence>
<accession>A0ABY7AHN4</accession>
<dbReference type="InterPro" id="IPR009749">
    <property type="entry name" value="DUF1315"/>
</dbReference>
<evidence type="ECO:0000313" key="1">
    <source>
        <dbReference type="EMBL" id="WAJ69123.1"/>
    </source>
</evidence>
<name>A0ABY7AHN4_9ALTE</name>
<dbReference type="EMBL" id="CP109965">
    <property type="protein sequence ID" value="WAJ69123.1"/>
    <property type="molecule type" value="Genomic_DNA"/>
</dbReference>
<dbReference type="RefSeq" id="WP_268073312.1">
    <property type="nucleotide sequence ID" value="NZ_CP109965.1"/>
</dbReference>
<dbReference type="Pfam" id="PF07023">
    <property type="entry name" value="DUF1315"/>
    <property type="match status" value="1"/>
</dbReference>
<keyword evidence="2" id="KW-1185">Reference proteome</keyword>
<gene>
    <name evidence="1" type="ORF">OLW01_07950</name>
</gene>
<reference evidence="1" key="1">
    <citation type="submission" date="2022-10" db="EMBL/GenBank/DDBJ databases">
        <title>Catenovulum adriacola sp. nov. isolated in the Harbour of Susak.</title>
        <authorList>
            <person name="Schoch T."/>
            <person name="Reich S.J."/>
            <person name="Stoeferle S."/>
            <person name="Flaiz M."/>
            <person name="Kazda M."/>
            <person name="Riedel C.U."/>
            <person name="Duerre P."/>
        </authorList>
    </citation>
    <scope>NUCLEOTIDE SEQUENCE</scope>
    <source>
        <strain evidence="1">TS8</strain>
    </source>
</reference>
<organism evidence="1 2">
    <name type="scientific">Catenovulum adriaticum</name>
    <dbReference type="NCBI Taxonomy" id="2984846"/>
    <lineage>
        <taxon>Bacteria</taxon>
        <taxon>Pseudomonadati</taxon>
        <taxon>Pseudomonadota</taxon>
        <taxon>Gammaproteobacteria</taxon>
        <taxon>Alteromonadales</taxon>
        <taxon>Alteromonadaceae</taxon>
        <taxon>Catenovulum</taxon>
    </lineage>
</organism>
<evidence type="ECO:0000313" key="2">
    <source>
        <dbReference type="Proteomes" id="UP001163726"/>
    </source>
</evidence>